<reference evidence="2 3" key="1">
    <citation type="submission" date="2016-10" db="EMBL/GenBank/DDBJ databases">
        <authorList>
            <person name="de Groot N.N."/>
        </authorList>
    </citation>
    <scope>NUCLEOTIDE SEQUENCE [LARGE SCALE GENOMIC DNA]</scope>
    <source>
        <strain evidence="2 3">DSM 28129</strain>
    </source>
</reference>
<dbReference type="PANTHER" id="PTHR11786:SF0">
    <property type="entry name" value="ARYLAMINE N-ACETYLTRANSFERASE 4-RELATED"/>
    <property type="match status" value="1"/>
</dbReference>
<dbReference type="Proteomes" id="UP000198972">
    <property type="component" value="Unassembled WGS sequence"/>
</dbReference>
<dbReference type="Gene3D" id="3.30.2140.10">
    <property type="entry name" value="Arylamine N-acetyltransferase"/>
    <property type="match status" value="1"/>
</dbReference>
<dbReference type="OrthoDB" id="7181050at2"/>
<proteinExistence type="inferred from homology"/>
<gene>
    <name evidence="2" type="ORF">SAMN04488542_101294</name>
</gene>
<dbReference type="Gene3D" id="2.40.128.150">
    <property type="entry name" value="Cysteine proteinases"/>
    <property type="match status" value="1"/>
</dbReference>
<comment type="similarity">
    <text evidence="1">Belongs to the arylamine N-acetyltransferase family.</text>
</comment>
<evidence type="ECO:0000313" key="2">
    <source>
        <dbReference type="EMBL" id="SDE65785.1"/>
    </source>
</evidence>
<dbReference type="AlphaFoldDB" id="A0A1G7EQV2"/>
<dbReference type="STRING" id="670482.SAMN04488542_101294"/>
<evidence type="ECO:0000313" key="3">
    <source>
        <dbReference type="Proteomes" id="UP000198972"/>
    </source>
</evidence>
<accession>A0A1G7EQV2</accession>
<dbReference type="GO" id="GO:0016407">
    <property type="term" value="F:acetyltransferase activity"/>
    <property type="evidence" value="ECO:0007669"/>
    <property type="project" value="InterPro"/>
</dbReference>
<organism evidence="2 3">
    <name type="scientific">Fontibacillus panacisegetis</name>
    <dbReference type="NCBI Taxonomy" id="670482"/>
    <lineage>
        <taxon>Bacteria</taxon>
        <taxon>Bacillati</taxon>
        <taxon>Bacillota</taxon>
        <taxon>Bacilli</taxon>
        <taxon>Bacillales</taxon>
        <taxon>Paenibacillaceae</taxon>
        <taxon>Fontibacillus</taxon>
    </lineage>
</organism>
<sequence>MLTKQEIKDYLKRLGLEIDTPSKEFLSEMHRAHVEKVPWHTIDIFAGKPTPIDIKSSVQHIVNQGSGYCFHLNGAFSVLLRSLGYNVSLHRAGVQPKGKEPRMDSYHLGVSVTMMDAVIHKEQRWIVDVGLGDMPYDPLPMIVGEYEQGPFRYKIRPSEVAANGWRLENDPIAPFAGVDFDPEVVGDVEEFKSQHEFLSKSPDSVWGNLLLIQNRHNKGSNELRGCVFSQRTVDGIQKSEITNKFMWFELLADVFGEKLDRYSKLEKDEIWKKVIRIHENCIGFN</sequence>
<dbReference type="PANTHER" id="PTHR11786">
    <property type="entry name" value="N-HYDROXYARYLAMINE O-ACETYLTRANSFERASE"/>
    <property type="match status" value="1"/>
</dbReference>
<protein>
    <submittedName>
        <fullName evidence="2">Arylamine N-acetyltransferase</fullName>
    </submittedName>
</protein>
<dbReference type="EMBL" id="FNBG01000001">
    <property type="protein sequence ID" value="SDE65785.1"/>
    <property type="molecule type" value="Genomic_DNA"/>
</dbReference>
<dbReference type="SUPFAM" id="SSF54001">
    <property type="entry name" value="Cysteine proteinases"/>
    <property type="match status" value="1"/>
</dbReference>
<dbReference type="RefSeq" id="WP_091226103.1">
    <property type="nucleotide sequence ID" value="NZ_FNBG01000001.1"/>
</dbReference>
<dbReference type="InterPro" id="IPR001447">
    <property type="entry name" value="Arylamine_N-AcTrfase"/>
</dbReference>
<keyword evidence="2" id="KW-0808">Transferase</keyword>
<name>A0A1G7EQV2_9BACL</name>
<dbReference type="InterPro" id="IPR038765">
    <property type="entry name" value="Papain-like_cys_pep_sf"/>
</dbReference>
<evidence type="ECO:0000256" key="1">
    <source>
        <dbReference type="ARBA" id="ARBA00006547"/>
    </source>
</evidence>
<keyword evidence="3" id="KW-1185">Reference proteome</keyword>
<dbReference type="Pfam" id="PF00797">
    <property type="entry name" value="Acetyltransf_2"/>
    <property type="match status" value="1"/>
</dbReference>